<dbReference type="InterPro" id="IPR004006">
    <property type="entry name" value="DhaK_dom"/>
</dbReference>
<sequence length="592" mass="61832">MSNKHFVNDPVRLLNSALSSVPLANPSLALDAENKIVYCKPSPESHVGRVAIISGGGAGHEPSFVSFVGDGVLRAAVSGSIFASPSVKQIYSCITRRVNPNSGVLLIVMNYTGDVLHFGLASEKAKAAGVDVDMVVVADDVGVGREKNGKVGRRGIAGTVLVHKIVGALAAARTEACSLKEASALASLVAANLVSVGSSLAHVHVPGRAVTSDEDDEGSLKPDEIEIGMGIHNEQGYKRMKIPKLPELVEILLGQLLSKEDKDRNYLEDVDKIEGWVLMLNNLGGVSPLEMGAITAEVVKQLNSTYSIQPKRIFSGAFMTSLNGNGFSISLLRLVDTGLGEGKSMLDLLDAPHESLGWSAPVKQETWANGDRQTQSSESDAKEEPIPPSGLKLNVSQFSHTLSSALKALIKAEPELSRYDEIVGDGDCGSALKNGAEAIIQLISANGISPDAVITVSTLAEVVEANMDGTSGALYSIFLNSLAKALREAGAGEASLGVWAKAAMTALVSLRKYTPAQPGDRTLVDALQPCIISLVEGGDVRKAARAAREGAESTRGMKASLGRSVYVGEVGDTPDPGAVGIAVLMEGLAEAV</sequence>
<evidence type="ECO:0000256" key="3">
    <source>
        <dbReference type="ARBA" id="ARBA00008757"/>
    </source>
</evidence>
<dbReference type="InterPro" id="IPR004007">
    <property type="entry name" value="DhaL_dom"/>
</dbReference>
<protein>
    <recommendedName>
        <fullName evidence="18">Dihydroxyacetone kinase</fullName>
    </recommendedName>
</protein>
<feature type="binding site" evidence="12">
    <location>
        <position position="114"/>
    </location>
    <ligand>
        <name>substrate</name>
    </ligand>
</feature>
<dbReference type="GO" id="GO:0005524">
    <property type="term" value="F:ATP binding"/>
    <property type="evidence" value="ECO:0007669"/>
    <property type="project" value="UniProtKB-KW"/>
</dbReference>
<feature type="region of interest" description="Disordered" evidence="13">
    <location>
        <begin position="360"/>
        <end position="390"/>
    </location>
</feature>
<feature type="binding site" evidence="12">
    <location>
        <begin position="57"/>
        <end position="60"/>
    </location>
    <ligand>
        <name>substrate</name>
    </ligand>
</feature>
<dbReference type="Gene3D" id="1.25.40.340">
    <property type="match status" value="1"/>
</dbReference>
<dbReference type="Proteomes" id="UP001412239">
    <property type="component" value="Unassembled WGS sequence"/>
</dbReference>
<evidence type="ECO:0000256" key="6">
    <source>
        <dbReference type="ARBA" id="ARBA00022777"/>
    </source>
</evidence>
<dbReference type="InterPro" id="IPR050861">
    <property type="entry name" value="Dihydroxyacetone_Kinase"/>
</dbReference>
<evidence type="ECO:0000256" key="10">
    <source>
        <dbReference type="ARBA" id="ARBA00048898"/>
    </source>
</evidence>
<keyword evidence="6" id="KW-0418">Kinase</keyword>
<keyword evidence="7" id="KW-0319">Glycerol metabolism</keyword>
<dbReference type="NCBIfam" id="TIGR02361">
    <property type="entry name" value="dak_ATP"/>
    <property type="match status" value="1"/>
</dbReference>
<reference evidence="16" key="1">
    <citation type="submission" date="2015-10" db="EMBL/GenBank/DDBJ databases">
        <authorList>
            <person name="Regsiter A."/>
            <person name="william w."/>
        </authorList>
    </citation>
    <scope>NUCLEOTIDE SEQUENCE</scope>
    <source>
        <strain evidence="16">Montdore</strain>
    </source>
</reference>
<evidence type="ECO:0000259" key="15">
    <source>
        <dbReference type="PROSITE" id="PS51481"/>
    </source>
</evidence>
<evidence type="ECO:0008006" key="18">
    <source>
        <dbReference type="Google" id="ProtNLM"/>
    </source>
</evidence>
<comment type="function">
    <text evidence="1">Catalyzes both the phosphorylation of dihydroxyacetone and of glyceraldehyde.</text>
</comment>
<dbReference type="AlphaFoldDB" id="A0A292PQ94"/>
<evidence type="ECO:0000256" key="1">
    <source>
        <dbReference type="ARBA" id="ARBA00003264"/>
    </source>
</evidence>
<dbReference type="InterPro" id="IPR036117">
    <property type="entry name" value="DhaL_dom_sf"/>
</dbReference>
<dbReference type="Pfam" id="PF02733">
    <property type="entry name" value="Dak1"/>
    <property type="match status" value="1"/>
</dbReference>
<dbReference type="FunFam" id="3.30.1180.20:FF:000001">
    <property type="entry name" value="Dihydroxyacetone kinase 1"/>
    <property type="match status" value="1"/>
</dbReference>
<comment type="pathway">
    <text evidence="2">Polyol metabolism; glycerol fermentation; glycerone phosphate from glycerol (oxidative route): step 2/2.</text>
</comment>
<dbReference type="GO" id="GO:0019588">
    <property type="term" value="P:anaerobic glycerol catabolic process"/>
    <property type="evidence" value="ECO:0007669"/>
    <property type="project" value="UniProtKB-UniPathway"/>
</dbReference>
<evidence type="ECO:0000313" key="17">
    <source>
        <dbReference type="Proteomes" id="UP001412239"/>
    </source>
</evidence>
<feature type="active site" description="Tele-hemiaminal-histidine intermediate" evidence="11">
    <location>
        <position position="232"/>
    </location>
</feature>
<comment type="similarity">
    <text evidence="3">Belongs to the dihydroxyacetone kinase (DAK) family.</text>
</comment>
<keyword evidence="8" id="KW-0067">ATP-binding</keyword>
<organism evidence="16 17">
    <name type="scientific">Tuber aestivum</name>
    <name type="common">summer truffle</name>
    <dbReference type="NCBI Taxonomy" id="59557"/>
    <lineage>
        <taxon>Eukaryota</taxon>
        <taxon>Fungi</taxon>
        <taxon>Dikarya</taxon>
        <taxon>Ascomycota</taxon>
        <taxon>Pezizomycotina</taxon>
        <taxon>Pezizomycetes</taxon>
        <taxon>Pezizales</taxon>
        <taxon>Tuberaceae</taxon>
        <taxon>Tuber</taxon>
    </lineage>
</organism>
<dbReference type="InterPro" id="IPR012734">
    <property type="entry name" value="DhaK_ATP"/>
</dbReference>
<evidence type="ECO:0000256" key="9">
    <source>
        <dbReference type="ARBA" id="ARBA00047974"/>
    </source>
</evidence>
<keyword evidence="5" id="KW-0547">Nucleotide-binding</keyword>
<dbReference type="PROSITE" id="PS51480">
    <property type="entry name" value="DHAL"/>
    <property type="match status" value="1"/>
</dbReference>
<dbReference type="PANTHER" id="PTHR28629:SF14">
    <property type="entry name" value="DIHYDROXYACETONE KINASE 1"/>
    <property type="match status" value="1"/>
</dbReference>
<gene>
    <name evidence="16" type="ORF">GSTUAT00006159001</name>
</gene>
<evidence type="ECO:0000256" key="7">
    <source>
        <dbReference type="ARBA" id="ARBA00022798"/>
    </source>
</evidence>
<dbReference type="FunFam" id="1.25.40.340:FF:000001">
    <property type="entry name" value="Dihydroxyacetone kinase 1"/>
    <property type="match status" value="1"/>
</dbReference>
<feature type="domain" description="DhaL" evidence="14">
    <location>
        <begin position="396"/>
        <end position="590"/>
    </location>
</feature>
<proteinExistence type="inferred from homology"/>
<dbReference type="GO" id="GO:0005829">
    <property type="term" value="C:cytosol"/>
    <property type="evidence" value="ECO:0007669"/>
    <property type="project" value="TreeGrafter"/>
</dbReference>
<dbReference type="GO" id="GO:0004371">
    <property type="term" value="F:glycerone kinase activity"/>
    <property type="evidence" value="ECO:0007669"/>
    <property type="project" value="UniProtKB-EC"/>
</dbReference>
<evidence type="ECO:0000256" key="11">
    <source>
        <dbReference type="PIRSR" id="PIRSR612734-1"/>
    </source>
</evidence>
<dbReference type="UniPathway" id="UPA00617">
    <property type="reaction ID" value="UER00669"/>
</dbReference>
<evidence type="ECO:0000256" key="12">
    <source>
        <dbReference type="PIRSR" id="PIRSR612734-2"/>
    </source>
</evidence>
<comment type="catalytic activity">
    <reaction evidence="9">
        <text>D-glyceraldehyde + ATP = D-glyceraldehyde 3-phosphate + ADP + H(+)</text>
        <dbReference type="Rhea" id="RHEA:13941"/>
        <dbReference type="ChEBI" id="CHEBI:15378"/>
        <dbReference type="ChEBI" id="CHEBI:17378"/>
        <dbReference type="ChEBI" id="CHEBI:30616"/>
        <dbReference type="ChEBI" id="CHEBI:59776"/>
        <dbReference type="ChEBI" id="CHEBI:456216"/>
        <dbReference type="EC" id="2.7.1.28"/>
    </reaction>
</comment>
<feature type="domain" description="DhaK" evidence="15">
    <location>
        <begin position="9"/>
        <end position="358"/>
    </location>
</feature>
<dbReference type="SUPFAM" id="SSF82549">
    <property type="entry name" value="DAK1/DegV-like"/>
    <property type="match status" value="1"/>
</dbReference>
<name>A0A292PQ94_9PEZI</name>
<evidence type="ECO:0000256" key="13">
    <source>
        <dbReference type="SAM" id="MobiDB-lite"/>
    </source>
</evidence>
<evidence type="ECO:0000256" key="2">
    <source>
        <dbReference type="ARBA" id="ARBA00004778"/>
    </source>
</evidence>
<dbReference type="Pfam" id="PF02734">
    <property type="entry name" value="Dak2"/>
    <property type="match status" value="1"/>
</dbReference>
<accession>A0A292PQ94</accession>
<dbReference type="Gene3D" id="3.30.1180.20">
    <property type="entry name" value="Dihydroxyacetone kinase, domain 2"/>
    <property type="match status" value="1"/>
</dbReference>
<evidence type="ECO:0000256" key="8">
    <source>
        <dbReference type="ARBA" id="ARBA00022840"/>
    </source>
</evidence>
<comment type="catalytic activity">
    <reaction evidence="10">
        <text>dihydroxyacetone + ATP = dihydroxyacetone phosphate + ADP + H(+)</text>
        <dbReference type="Rhea" id="RHEA:15773"/>
        <dbReference type="ChEBI" id="CHEBI:15378"/>
        <dbReference type="ChEBI" id="CHEBI:16016"/>
        <dbReference type="ChEBI" id="CHEBI:30616"/>
        <dbReference type="ChEBI" id="CHEBI:57642"/>
        <dbReference type="ChEBI" id="CHEBI:456216"/>
        <dbReference type="EC" id="2.7.1.29"/>
    </reaction>
</comment>
<dbReference type="PROSITE" id="PS51481">
    <property type="entry name" value="DHAK"/>
    <property type="match status" value="1"/>
</dbReference>
<evidence type="ECO:0000256" key="5">
    <source>
        <dbReference type="ARBA" id="ARBA00022741"/>
    </source>
</evidence>
<evidence type="ECO:0000256" key="4">
    <source>
        <dbReference type="ARBA" id="ARBA00022679"/>
    </source>
</evidence>
<dbReference type="SMART" id="SM01120">
    <property type="entry name" value="Dak2"/>
    <property type="match status" value="1"/>
</dbReference>
<dbReference type="EMBL" id="LN891071">
    <property type="protein sequence ID" value="CUS09729.1"/>
    <property type="molecule type" value="Genomic_DNA"/>
</dbReference>
<dbReference type="FunFam" id="3.40.50.10440:FF:000002">
    <property type="entry name" value="Dihydroxyacetone kinase"/>
    <property type="match status" value="1"/>
</dbReference>
<dbReference type="SUPFAM" id="SSF101473">
    <property type="entry name" value="DhaL-like"/>
    <property type="match status" value="1"/>
</dbReference>
<evidence type="ECO:0000259" key="14">
    <source>
        <dbReference type="PROSITE" id="PS51480"/>
    </source>
</evidence>
<keyword evidence="17" id="KW-1185">Reference proteome</keyword>
<evidence type="ECO:0000313" key="16">
    <source>
        <dbReference type="EMBL" id="CUS09729.1"/>
    </source>
</evidence>
<keyword evidence="4" id="KW-0808">Transferase</keyword>
<dbReference type="Gene3D" id="3.40.50.10440">
    <property type="entry name" value="Dihydroxyacetone kinase, domain 1"/>
    <property type="match status" value="1"/>
</dbReference>
<dbReference type="PANTHER" id="PTHR28629">
    <property type="entry name" value="TRIOKINASE/FMN CYCLASE"/>
    <property type="match status" value="1"/>
</dbReference>
<dbReference type="GO" id="GO:0050354">
    <property type="term" value="F:triokinase activity"/>
    <property type="evidence" value="ECO:0007669"/>
    <property type="project" value="UniProtKB-EC"/>
</dbReference>